<comment type="subcellular location">
    <subcellularLocation>
        <location evidence="1">Bacterial flagellum basal body</location>
    </subcellularLocation>
    <subcellularLocation>
        <location evidence="2">Cell membrane</location>
        <topology evidence="2">Multi-pass membrane protein</topology>
    </subcellularLocation>
</comment>
<dbReference type="KEGG" id="scd:Spica_1670"/>
<dbReference type="GO" id="GO:0005886">
    <property type="term" value="C:plasma membrane"/>
    <property type="evidence" value="ECO:0007669"/>
    <property type="project" value="UniProtKB-SubCell"/>
</dbReference>
<keyword evidence="5 10" id="KW-0812">Transmembrane</keyword>
<sequence>MNEWLQKFIEQIKTLWGKWTLVQKIILIGIVVAALVAVVVMVRVSATPTMVPIIDAPIKDENARDRIITRINEEGVKTTVSSTGVIMVSDEKTARRLRSILIREDLIPSGTDPWALFDRDRWTITDFERNVNLRRAITQMVTEHVKALDDVDDANVTIVMPERQLFQADQNPVTASVIITPRPGSDITTNRKKIEGIQKILKFAVEGLKDENIVITDQNGLVLNDFAGMQDLDRLELSKREQRLIQSLEVQYRASVLKALQQIYTPDRVRDLNIKIEMDMSKKAIQTEEFFPITIKPDNPDTPYDDSEVVKSITRSQSTSSTKWEGTGFNPEGPAGVEGQTPPAFKDMSNLYGRVEQQTLTQNEEINRRQIQEERSPTINRVTVSVNIDGRWKIKYNDKGEPVINKDNSIEREYIPIPDEELKKAQALVQDAIGFNRSRGDSVTVQNIQFDRTKQFAEEDAAFLRQRQFQVTMLLLLVGITVLLVSFLIFRIVSRELERRRRLREEELSRQHQMMRESALRQAEEEGVEVSMSVEERKRLELQENAINMAKEHPEDVAQLIRTWLLEE</sequence>
<dbReference type="PRINTS" id="PR01009">
    <property type="entry name" value="FLGMRINGFLIF"/>
</dbReference>
<dbReference type="Pfam" id="PF01514">
    <property type="entry name" value="YscJ_FliF"/>
    <property type="match status" value="1"/>
</dbReference>
<dbReference type="STRING" id="744872.Spica_1670"/>
<dbReference type="InterPro" id="IPR013556">
    <property type="entry name" value="Flag_M-ring_C"/>
</dbReference>
<evidence type="ECO:0000256" key="5">
    <source>
        <dbReference type="ARBA" id="ARBA00022692"/>
    </source>
</evidence>
<evidence type="ECO:0000256" key="7">
    <source>
        <dbReference type="ARBA" id="ARBA00023136"/>
    </source>
</evidence>
<dbReference type="GO" id="GO:0009431">
    <property type="term" value="C:bacterial-type flagellum basal body, MS ring"/>
    <property type="evidence" value="ECO:0007669"/>
    <property type="project" value="InterPro"/>
</dbReference>
<feature type="domain" description="Flagellar M-ring N-terminal" evidence="11">
    <location>
        <begin position="60"/>
        <end position="224"/>
    </location>
</feature>
<feature type="compositionally biased region" description="Polar residues" evidence="9">
    <location>
        <begin position="314"/>
        <end position="324"/>
    </location>
</feature>
<dbReference type="NCBIfam" id="TIGR00206">
    <property type="entry name" value="fliF"/>
    <property type="match status" value="1"/>
</dbReference>
<dbReference type="InterPro" id="IPR043427">
    <property type="entry name" value="YscJ/FliF"/>
</dbReference>
<dbReference type="HOGENOM" id="CLU_028108_2_0_12"/>
<dbReference type="AlphaFoldDB" id="F8F1W6"/>
<keyword evidence="6 10" id="KW-1133">Transmembrane helix</keyword>
<keyword evidence="13" id="KW-0969">Cilium</keyword>
<evidence type="ECO:0000313" key="14">
    <source>
        <dbReference type="Proteomes" id="UP000000503"/>
    </source>
</evidence>
<dbReference type="GO" id="GO:0003774">
    <property type="term" value="F:cytoskeletal motor activity"/>
    <property type="evidence" value="ECO:0007669"/>
    <property type="project" value="InterPro"/>
</dbReference>
<dbReference type="Gene3D" id="3.30.300.30">
    <property type="match status" value="1"/>
</dbReference>
<accession>F8F1W6</accession>
<keyword evidence="13" id="KW-0966">Cell projection</keyword>
<dbReference type="InterPro" id="IPR006182">
    <property type="entry name" value="FliF_N_dom"/>
</dbReference>
<comment type="similarity">
    <text evidence="3">Belongs to the FliF family.</text>
</comment>
<dbReference type="PANTHER" id="PTHR30046:SF0">
    <property type="entry name" value="FLAGELLAR M-RING PROTEIN"/>
    <property type="match status" value="1"/>
</dbReference>
<dbReference type="InterPro" id="IPR045851">
    <property type="entry name" value="AMP-bd_C_sf"/>
</dbReference>
<dbReference type="eggNOG" id="COG1766">
    <property type="taxonomic scope" value="Bacteria"/>
</dbReference>
<feature type="transmembrane region" description="Helical" evidence="10">
    <location>
        <begin position="21"/>
        <end position="42"/>
    </location>
</feature>
<dbReference type="Proteomes" id="UP000000503">
    <property type="component" value="Chromosome"/>
</dbReference>
<evidence type="ECO:0000313" key="13">
    <source>
        <dbReference type="EMBL" id="AEJ19813.1"/>
    </source>
</evidence>
<proteinExistence type="inferred from homology"/>
<dbReference type="InterPro" id="IPR000067">
    <property type="entry name" value="FlgMring_FliF"/>
</dbReference>
<keyword evidence="8" id="KW-0975">Bacterial flagellum</keyword>
<keyword evidence="13" id="KW-0282">Flagellum</keyword>
<keyword evidence="7 10" id="KW-0472">Membrane</keyword>
<evidence type="ECO:0000256" key="9">
    <source>
        <dbReference type="SAM" id="MobiDB-lite"/>
    </source>
</evidence>
<evidence type="ECO:0000256" key="2">
    <source>
        <dbReference type="ARBA" id="ARBA00004651"/>
    </source>
</evidence>
<keyword evidence="4" id="KW-1003">Cell membrane</keyword>
<evidence type="ECO:0000256" key="1">
    <source>
        <dbReference type="ARBA" id="ARBA00004117"/>
    </source>
</evidence>
<dbReference type="RefSeq" id="WP_013969122.1">
    <property type="nucleotide sequence ID" value="NC_015732.1"/>
</dbReference>
<dbReference type="Pfam" id="PF08345">
    <property type="entry name" value="YscJ_FliF_C"/>
    <property type="match status" value="1"/>
</dbReference>
<feature type="region of interest" description="Disordered" evidence="9">
    <location>
        <begin position="314"/>
        <end position="336"/>
    </location>
</feature>
<dbReference type="EMBL" id="CP002868">
    <property type="protein sequence ID" value="AEJ19813.1"/>
    <property type="molecule type" value="Genomic_DNA"/>
</dbReference>
<name>F8F1W6_GRAC1</name>
<evidence type="ECO:0000259" key="11">
    <source>
        <dbReference type="Pfam" id="PF01514"/>
    </source>
</evidence>
<evidence type="ECO:0000256" key="6">
    <source>
        <dbReference type="ARBA" id="ARBA00022989"/>
    </source>
</evidence>
<keyword evidence="14" id="KW-1185">Reference proteome</keyword>
<protein>
    <submittedName>
        <fullName evidence="13">Flagellar M-ring protein FliF</fullName>
    </submittedName>
</protein>
<evidence type="ECO:0000256" key="4">
    <source>
        <dbReference type="ARBA" id="ARBA00022475"/>
    </source>
</evidence>
<feature type="transmembrane region" description="Helical" evidence="10">
    <location>
        <begin position="473"/>
        <end position="494"/>
    </location>
</feature>
<dbReference type="GO" id="GO:0071973">
    <property type="term" value="P:bacterial-type flagellum-dependent cell motility"/>
    <property type="evidence" value="ECO:0007669"/>
    <property type="project" value="InterPro"/>
</dbReference>
<evidence type="ECO:0000256" key="8">
    <source>
        <dbReference type="ARBA" id="ARBA00023143"/>
    </source>
</evidence>
<dbReference type="OrthoDB" id="304821at2"/>
<reference evidence="14" key="1">
    <citation type="journal article" date="2013" name="Stand. Genomic Sci.">
        <title>Genome sequence of the thermophilic fresh-water bacterium Spirochaeta caldaria type strain (H1(T)), reclassification of Spirochaeta caldaria, Spirochaeta stenostrepta, and Spirochaeta zuelzerae in the genus Treponema as Treponema caldaria comb. nov., Treponema stenostrepta comb. nov., and Treponema zuelzerae comb. nov., and emendation of the genus Treponema.</title>
        <authorList>
            <person name="Abt B."/>
            <person name="Goker M."/>
            <person name="Scheuner C."/>
            <person name="Han C."/>
            <person name="Lu M."/>
            <person name="Misra M."/>
            <person name="Lapidus A."/>
            <person name="Nolan M."/>
            <person name="Lucas S."/>
            <person name="Hammon N."/>
            <person name="Deshpande S."/>
            <person name="Cheng J.F."/>
            <person name="Tapia R."/>
            <person name="Goodwin L.A."/>
            <person name="Pitluck S."/>
            <person name="Liolios K."/>
            <person name="Pagani I."/>
            <person name="Ivanova N."/>
            <person name="Mavromatis K."/>
            <person name="Mikhailova N."/>
            <person name="Huntemann M."/>
            <person name="Pati A."/>
            <person name="Chen A."/>
            <person name="Palaniappan K."/>
            <person name="Land M."/>
            <person name="Hauser L."/>
            <person name="Jeffries C.D."/>
            <person name="Rohde M."/>
            <person name="Spring S."/>
            <person name="Gronow S."/>
            <person name="Detter J.C."/>
            <person name="Bristow J."/>
            <person name="Eisen J.A."/>
            <person name="Markowitz V."/>
            <person name="Hugenholtz P."/>
            <person name="Kyrpides N.C."/>
            <person name="Woyke T."/>
            <person name="Klenk H.P."/>
        </authorList>
    </citation>
    <scope>NUCLEOTIDE SEQUENCE</scope>
    <source>
        <strain evidence="14">ATCC 51460 / DSM 7334 / H1</strain>
    </source>
</reference>
<dbReference type="PANTHER" id="PTHR30046">
    <property type="entry name" value="FLAGELLAR M-RING PROTEIN"/>
    <property type="match status" value="1"/>
</dbReference>
<evidence type="ECO:0000256" key="10">
    <source>
        <dbReference type="SAM" id="Phobius"/>
    </source>
</evidence>
<evidence type="ECO:0000256" key="3">
    <source>
        <dbReference type="ARBA" id="ARBA00007971"/>
    </source>
</evidence>
<organism evidence="13 14">
    <name type="scientific">Gracilinema caldarium (strain ATCC 51460 / DSM 7334 / H1)</name>
    <name type="common">Treponema caldarium</name>
    <dbReference type="NCBI Taxonomy" id="744872"/>
    <lineage>
        <taxon>Bacteria</taxon>
        <taxon>Pseudomonadati</taxon>
        <taxon>Spirochaetota</taxon>
        <taxon>Spirochaetia</taxon>
        <taxon>Spirochaetales</taxon>
        <taxon>Breznakiellaceae</taxon>
        <taxon>Gracilinema</taxon>
    </lineage>
</organism>
<feature type="domain" description="Flagellar M-ring C-terminal" evidence="12">
    <location>
        <begin position="260"/>
        <end position="450"/>
    </location>
</feature>
<evidence type="ECO:0000259" key="12">
    <source>
        <dbReference type="Pfam" id="PF08345"/>
    </source>
</evidence>
<gene>
    <name evidence="13" type="ordered locus">Spica_1670</name>
</gene>